<sequence>MGEKVGDCIGDVDISNSEITFENLVILKEFGNIVNLVSNEDFLELVPKAKLRVKWVPMFNCLKQAIYEEMVKEFSTMWKFENMSEKLEILDKQKEKFNELYESNITLWRPQVGDVKSQLVASDTVNLKKQKLLLEAQAKEYEARVNKLKKIIMAKRGYIKAMQMDIQKYQKKNEEFIFNMNNKFEDHRNLTKLMSSKQIDVEELSWTEKRLE</sequence>
<reference evidence="1 2" key="1">
    <citation type="journal article" date="2021" name="Front. Genet.">
        <title>Chromosome-Level Genome Assembly Reveals Significant Gene Expansion in the Toll and IMD Signaling Pathways of Dendrolimus kikuchii.</title>
        <authorList>
            <person name="Zhou J."/>
            <person name="Wu P."/>
            <person name="Xiong Z."/>
            <person name="Liu N."/>
            <person name="Zhao N."/>
            <person name="Ji M."/>
            <person name="Qiu Y."/>
            <person name="Yang B."/>
        </authorList>
    </citation>
    <scope>NUCLEOTIDE SEQUENCE [LARGE SCALE GENOMIC DNA]</scope>
    <source>
        <strain evidence="1">Ann1</strain>
    </source>
</reference>
<proteinExistence type="predicted"/>
<comment type="caution">
    <text evidence="1">The sequence shown here is derived from an EMBL/GenBank/DDBJ whole genome shotgun (WGS) entry which is preliminary data.</text>
</comment>
<evidence type="ECO:0000313" key="2">
    <source>
        <dbReference type="Proteomes" id="UP000824533"/>
    </source>
</evidence>
<evidence type="ECO:0000313" key="1">
    <source>
        <dbReference type="EMBL" id="KAJ0176106.1"/>
    </source>
</evidence>
<protein>
    <submittedName>
        <fullName evidence="1">Uncharacterized protein</fullName>
    </submittedName>
</protein>
<keyword evidence="2" id="KW-1185">Reference proteome</keyword>
<gene>
    <name evidence="1" type="ORF">K1T71_008280</name>
</gene>
<dbReference type="EMBL" id="CM034400">
    <property type="protein sequence ID" value="KAJ0176106.1"/>
    <property type="molecule type" value="Genomic_DNA"/>
</dbReference>
<accession>A0ACC1CWZ5</accession>
<organism evidence="1 2">
    <name type="scientific">Dendrolimus kikuchii</name>
    <dbReference type="NCBI Taxonomy" id="765133"/>
    <lineage>
        <taxon>Eukaryota</taxon>
        <taxon>Metazoa</taxon>
        <taxon>Ecdysozoa</taxon>
        <taxon>Arthropoda</taxon>
        <taxon>Hexapoda</taxon>
        <taxon>Insecta</taxon>
        <taxon>Pterygota</taxon>
        <taxon>Neoptera</taxon>
        <taxon>Endopterygota</taxon>
        <taxon>Lepidoptera</taxon>
        <taxon>Glossata</taxon>
        <taxon>Ditrysia</taxon>
        <taxon>Bombycoidea</taxon>
        <taxon>Lasiocampidae</taxon>
        <taxon>Dendrolimus</taxon>
    </lineage>
</organism>
<name>A0ACC1CWZ5_9NEOP</name>
<dbReference type="Proteomes" id="UP000824533">
    <property type="component" value="Linkage Group LG14"/>
</dbReference>